<evidence type="ECO:0000259" key="3">
    <source>
        <dbReference type="PROSITE" id="PS51186"/>
    </source>
</evidence>
<dbReference type="EMBL" id="JABEMA010000055">
    <property type="protein sequence ID" value="NNH22629.1"/>
    <property type="molecule type" value="Genomic_DNA"/>
</dbReference>
<dbReference type="GO" id="GO:0016747">
    <property type="term" value="F:acyltransferase activity, transferring groups other than amino-acyl groups"/>
    <property type="evidence" value="ECO:0007669"/>
    <property type="project" value="InterPro"/>
</dbReference>
<reference evidence="4 5" key="1">
    <citation type="submission" date="2020-05" db="EMBL/GenBank/DDBJ databases">
        <title>MicrobeNet Type strains.</title>
        <authorList>
            <person name="Nicholson A.C."/>
        </authorList>
    </citation>
    <scope>NUCLEOTIDE SEQUENCE [LARGE SCALE GENOMIC DNA]</scope>
    <source>
        <strain evidence="4 5">JCM 14547</strain>
    </source>
</reference>
<keyword evidence="5" id="KW-1185">Reference proteome</keyword>
<dbReference type="Pfam" id="PF00583">
    <property type="entry name" value="Acetyltransf_1"/>
    <property type="match status" value="1"/>
</dbReference>
<dbReference type="PROSITE" id="PS51186">
    <property type="entry name" value="GNAT"/>
    <property type="match status" value="1"/>
</dbReference>
<dbReference type="Proteomes" id="UP000555552">
    <property type="component" value="Unassembled WGS sequence"/>
</dbReference>
<proteinExistence type="predicted"/>
<name>A0A849BHK6_9ACTN</name>
<dbReference type="Gene3D" id="3.40.630.30">
    <property type="match status" value="1"/>
</dbReference>
<dbReference type="InterPro" id="IPR000182">
    <property type="entry name" value="GNAT_dom"/>
</dbReference>
<gene>
    <name evidence="4" type="ORF">HLB09_05875</name>
</gene>
<dbReference type="SUPFAM" id="SSF55729">
    <property type="entry name" value="Acyl-CoA N-acyltransferases (Nat)"/>
    <property type="match status" value="1"/>
</dbReference>
<evidence type="ECO:0000313" key="4">
    <source>
        <dbReference type="EMBL" id="NNH22629.1"/>
    </source>
</evidence>
<dbReference type="AlphaFoldDB" id="A0A849BHK6"/>
<evidence type="ECO:0000313" key="5">
    <source>
        <dbReference type="Proteomes" id="UP000555552"/>
    </source>
</evidence>
<keyword evidence="2" id="KW-0012">Acyltransferase</keyword>
<comment type="caution">
    <text evidence="4">The sequence shown here is derived from an EMBL/GenBank/DDBJ whole genome shotgun (WGS) entry which is preliminary data.</text>
</comment>
<organism evidence="4 5">
    <name type="scientific">Pseudokineococcus marinus</name>
    <dbReference type="NCBI Taxonomy" id="351215"/>
    <lineage>
        <taxon>Bacteria</taxon>
        <taxon>Bacillati</taxon>
        <taxon>Actinomycetota</taxon>
        <taxon>Actinomycetes</taxon>
        <taxon>Kineosporiales</taxon>
        <taxon>Kineosporiaceae</taxon>
        <taxon>Pseudokineococcus</taxon>
    </lineage>
</organism>
<dbReference type="InterPro" id="IPR050832">
    <property type="entry name" value="Bact_Acetyltransf"/>
</dbReference>
<protein>
    <submittedName>
        <fullName evidence="4">GNAT family N-acetyltransferase</fullName>
    </submittedName>
</protein>
<evidence type="ECO:0000256" key="1">
    <source>
        <dbReference type="ARBA" id="ARBA00022679"/>
    </source>
</evidence>
<accession>A0A849BHK6</accession>
<keyword evidence="1 4" id="KW-0808">Transferase</keyword>
<dbReference type="CDD" id="cd04301">
    <property type="entry name" value="NAT_SF"/>
    <property type="match status" value="1"/>
</dbReference>
<evidence type="ECO:0000256" key="2">
    <source>
        <dbReference type="ARBA" id="ARBA00023315"/>
    </source>
</evidence>
<dbReference type="PANTHER" id="PTHR43877">
    <property type="entry name" value="AMINOALKYLPHOSPHONATE N-ACETYLTRANSFERASE-RELATED-RELATED"/>
    <property type="match status" value="1"/>
</dbReference>
<sequence>MRGGGVADGTGRLRTADLDDVPAVVALVERAYRGEASRGGWTTEADLLEGQRTDAASVAELVGAPGSAVLLLEEDGALLACCHVRVLPAAGGPRRAYVGMVAVDPARQGGGTGRAVLDAAVERARGLGARVLEMTVITQRTELVAWYERRGWRRTGEQRPFPYGDERFGRPRRDDLAFDVLERSLAGPSAGP</sequence>
<feature type="domain" description="N-acetyltransferase" evidence="3">
    <location>
        <begin position="11"/>
        <end position="177"/>
    </location>
</feature>
<dbReference type="InterPro" id="IPR016181">
    <property type="entry name" value="Acyl_CoA_acyltransferase"/>
</dbReference>